<organism evidence="1 2">
    <name type="scientific">Ceratopteris richardii</name>
    <name type="common">Triangle waterfern</name>
    <dbReference type="NCBI Taxonomy" id="49495"/>
    <lineage>
        <taxon>Eukaryota</taxon>
        <taxon>Viridiplantae</taxon>
        <taxon>Streptophyta</taxon>
        <taxon>Embryophyta</taxon>
        <taxon>Tracheophyta</taxon>
        <taxon>Polypodiopsida</taxon>
        <taxon>Polypodiidae</taxon>
        <taxon>Polypodiales</taxon>
        <taxon>Pteridineae</taxon>
        <taxon>Pteridaceae</taxon>
        <taxon>Parkerioideae</taxon>
        <taxon>Ceratopteris</taxon>
    </lineage>
</organism>
<reference evidence="1" key="1">
    <citation type="submission" date="2021-08" db="EMBL/GenBank/DDBJ databases">
        <title>WGS assembly of Ceratopteris richardii.</title>
        <authorList>
            <person name="Marchant D.B."/>
            <person name="Chen G."/>
            <person name="Jenkins J."/>
            <person name="Shu S."/>
            <person name="Leebens-Mack J."/>
            <person name="Grimwood J."/>
            <person name="Schmutz J."/>
            <person name="Soltis P."/>
            <person name="Soltis D."/>
            <person name="Chen Z.-H."/>
        </authorList>
    </citation>
    <scope>NUCLEOTIDE SEQUENCE</scope>
    <source>
        <strain evidence="1">Whitten #5841</strain>
        <tissue evidence="1">Leaf</tissue>
    </source>
</reference>
<dbReference type="Proteomes" id="UP000825935">
    <property type="component" value="Chromosome 15"/>
</dbReference>
<dbReference type="CDD" id="cd00164">
    <property type="entry name" value="S1_like"/>
    <property type="match status" value="1"/>
</dbReference>
<evidence type="ECO:0000313" key="1">
    <source>
        <dbReference type="EMBL" id="KAH7404491.1"/>
    </source>
</evidence>
<comment type="caution">
    <text evidence="1">The sequence shown here is derived from an EMBL/GenBank/DDBJ whole genome shotgun (WGS) entry which is preliminary data.</text>
</comment>
<sequence length="108" mass="12038">MQPGDPGAMQAVIKEVMPVGYFLNLPTGRIGYLPAQDLGFTGGLAILQRLFKEGQEITIRIVCRGGAGREIVSCKKPEFAPPSEQKTIESLRLHFENEKKNMGRPRRR</sequence>
<evidence type="ECO:0000313" key="2">
    <source>
        <dbReference type="Proteomes" id="UP000825935"/>
    </source>
</evidence>
<gene>
    <name evidence="1" type="ORF">KP509_15G028600</name>
</gene>
<dbReference type="OrthoDB" id="1908741at2759"/>
<name>A0A8T2T216_CERRI</name>
<proteinExistence type="predicted"/>
<dbReference type="InterPro" id="IPR012340">
    <property type="entry name" value="NA-bd_OB-fold"/>
</dbReference>
<dbReference type="SUPFAM" id="SSF50249">
    <property type="entry name" value="Nucleic acid-binding proteins"/>
    <property type="match status" value="1"/>
</dbReference>
<accession>A0A8T2T216</accession>
<dbReference type="EMBL" id="CM035420">
    <property type="protein sequence ID" value="KAH7404491.1"/>
    <property type="molecule type" value="Genomic_DNA"/>
</dbReference>
<protein>
    <submittedName>
        <fullName evidence="1">Uncharacterized protein</fullName>
    </submittedName>
</protein>
<keyword evidence="2" id="KW-1185">Reference proteome</keyword>
<dbReference type="AlphaFoldDB" id="A0A8T2T216"/>